<keyword evidence="1" id="KW-0479">Metal-binding</keyword>
<dbReference type="AlphaFoldDB" id="A0A9N9YZV7"/>
<dbReference type="PROSITE" id="PS00463">
    <property type="entry name" value="ZN2_CY6_FUNGAL_1"/>
    <property type="match status" value="1"/>
</dbReference>
<dbReference type="OrthoDB" id="5355161at2759"/>
<dbReference type="CDD" id="cd00067">
    <property type="entry name" value="GAL4"/>
    <property type="match status" value="1"/>
</dbReference>
<dbReference type="Gene3D" id="4.10.240.10">
    <property type="entry name" value="Zn(2)-C6 fungal-type DNA-binding domain"/>
    <property type="match status" value="1"/>
</dbReference>
<evidence type="ECO:0000313" key="7">
    <source>
        <dbReference type="EMBL" id="CAH0046475.1"/>
    </source>
</evidence>
<keyword evidence="4" id="KW-0804">Transcription</keyword>
<evidence type="ECO:0000256" key="1">
    <source>
        <dbReference type="ARBA" id="ARBA00022723"/>
    </source>
</evidence>
<keyword evidence="5" id="KW-0539">Nucleus</keyword>
<accession>A0A9N9YZV7</accession>
<dbReference type="InterPro" id="IPR036864">
    <property type="entry name" value="Zn2-C6_fun-type_DNA-bd_sf"/>
</dbReference>
<evidence type="ECO:0000313" key="8">
    <source>
        <dbReference type="Proteomes" id="UP000775872"/>
    </source>
</evidence>
<dbReference type="Proteomes" id="UP000775872">
    <property type="component" value="Unassembled WGS sequence"/>
</dbReference>
<evidence type="ECO:0000256" key="5">
    <source>
        <dbReference type="ARBA" id="ARBA00023242"/>
    </source>
</evidence>
<dbReference type="Pfam" id="PF00172">
    <property type="entry name" value="Zn_clus"/>
    <property type="match status" value="1"/>
</dbReference>
<dbReference type="PANTHER" id="PTHR47660:SF3">
    <property type="entry name" value="FINGER DOMAIN PROTEIN, PUTATIVE (AFU_ORTHOLOGUE AFUA_4G03310)-RELATED"/>
    <property type="match status" value="1"/>
</dbReference>
<comment type="caution">
    <text evidence="7">The sequence shown here is derived from an EMBL/GenBank/DDBJ whole genome shotgun (WGS) entry which is preliminary data.</text>
</comment>
<evidence type="ECO:0000256" key="4">
    <source>
        <dbReference type="ARBA" id="ARBA00023163"/>
    </source>
</evidence>
<name>A0A9N9YZV7_9HYPO</name>
<dbReference type="InterPro" id="IPR001138">
    <property type="entry name" value="Zn2Cys6_DnaBD"/>
</dbReference>
<dbReference type="PRINTS" id="PR00755">
    <property type="entry name" value="AFLATOXINBRP"/>
</dbReference>
<feature type="domain" description="Zn(2)-C6 fungal-type" evidence="6">
    <location>
        <begin position="19"/>
        <end position="49"/>
    </location>
</feature>
<dbReference type="SUPFAM" id="SSF57701">
    <property type="entry name" value="Zn2/Cys6 DNA-binding domain"/>
    <property type="match status" value="1"/>
</dbReference>
<sequence>MSIHVVRKISEDAQIKRPACVACSKAKRRCTKQAPACHRCRTKRIRCEYPSSRVLLSPPLATSSASGESAQVDLGAVFGLGDATEDSDATADQIPGDGIDRFGARFLESPWFLSVSGWEIDKSCTNSDNSITYMDSGLDFFVDQLRLWLDQWTTDNHCPFIHSRLYGDELPCPLQHAYAAWLTYRSPGAIKKRRIALQMGIDWSRNTVEEQSIYDGLGKESINTLHHLCRTQALIVFQLMGLFDGDIRARAQAEDTSSTVVKWADALIQSAVADVTAHHHPGRSDQIVPGPMALRSDGSLDSTWKAWALSESIRRTWIVANLLEAAFLIQKQGYASWPGSIGFTGKSGMWNASSPHAWLKSVQAKTTTNLVVFCRGLDKLLTNGKPPDVDEFSQALLTYGCGREAVVDWLASQSQV</sequence>
<dbReference type="PANTHER" id="PTHR47660">
    <property type="entry name" value="TRANSCRIPTION FACTOR WITH C2H2 AND ZN(2)-CYS(6) DNA BINDING DOMAIN (EUROFUNG)-RELATED-RELATED"/>
    <property type="match status" value="1"/>
</dbReference>
<dbReference type="GO" id="GO:0008270">
    <property type="term" value="F:zinc ion binding"/>
    <property type="evidence" value="ECO:0007669"/>
    <property type="project" value="InterPro"/>
</dbReference>
<proteinExistence type="predicted"/>
<organism evidence="7 8">
    <name type="scientific">Clonostachys solani</name>
    <dbReference type="NCBI Taxonomy" id="160281"/>
    <lineage>
        <taxon>Eukaryota</taxon>
        <taxon>Fungi</taxon>
        <taxon>Dikarya</taxon>
        <taxon>Ascomycota</taxon>
        <taxon>Pezizomycotina</taxon>
        <taxon>Sordariomycetes</taxon>
        <taxon>Hypocreomycetidae</taxon>
        <taxon>Hypocreales</taxon>
        <taxon>Bionectriaceae</taxon>
        <taxon>Clonostachys</taxon>
    </lineage>
</organism>
<keyword evidence="8" id="KW-1185">Reference proteome</keyword>
<evidence type="ECO:0000256" key="3">
    <source>
        <dbReference type="ARBA" id="ARBA00023015"/>
    </source>
</evidence>
<evidence type="ECO:0000259" key="6">
    <source>
        <dbReference type="PROSITE" id="PS50048"/>
    </source>
</evidence>
<evidence type="ECO:0000256" key="2">
    <source>
        <dbReference type="ARBA" id="ARBA00022833"/>
    </source>
</evidence>
<dbReference type="PROSITE" id="PS50048">
    <property type="entry name" value="ZN2_CY6_FUNGAL_2"/>
    <property type="match status" value="1"/>
</dbReference>
<reference evidence="7" key="1">
    <citation type="submission" date="2021-10" db="EMBL/GenBank/DDBJ databases">
        <authorList>
            <person name="Piombo E."/>
        </authorList>
    </citation>
    <scope>NUCLEOTIDE SEQUENCE</scope>
</reference>
<dbReference type="EMBL" id="CABFOC020000015">
    <property type="protein sequence ID" value="CAH0046475.1"/>
    <property type="molecule type" value="Genomic_DNA"/>
</dbReference>
<gene>
    <name evidence="7" type="ORF">CSOL1703_00012707</name>
</gene>
<keyword evidence="3" id="KW-0805">Transcription regulation</keyword>
<dbReference type="GO" id="GO:0000981">
    <property type="term" value="F:DNA-binding transcription factor activity, RNA polymerase II-specific"/>
    <property type="evidence" value="ECO:0007669"/>
    <property type="project" value="InterPro"/>
</dbReference>
<keyword evidence="2" id="KW-0862">Zinc</keyword>
<protein>
    <recommendedName>
        <fullName evidence="6">Zn(2)-C6 fungal-type domain-containing protein</fullName>
    </recommendedName>
</protein>